<dbReference type="Proteomes" id="UP000830671">
    <property type="component" value="Chromosome 7"/>
</dbReference>
<dbReference type="GeneID" id="73348285"/>
<protein>
    <submittedName>
        <fullName evidence="1">Uncharacterized protein</fullName>
    </submittedName>
</protein>
<gene>
    <name evidence="1" type="ORF">CLUP02_14346</name>
</gene>
<dbReference type="KEGG" id="clup:CLUP02_14346"/>
<organism evidence="1 2">
    <name type="scientific">Colletotrichum lupini</name>
    <dbReference type="NCBI Taxonomy" id="145971"/>
    <lineage>
        <taxon>Eukaryota</taxon>
        <taxon>Fungi</taxon>
        <taxon>Dikarya</taxon>
        <taxon>Ascomycota</taxon>
        <taxon>Pezizomycotina</taxon>
        <taxon>Sordariomycetes</taxon>
        <taxon>Hypocreomycetidae</taxon>
        <taxon>Glomerellales</taxon>
        <taxon>Glomerellaceae</taxon>
        <taxon>Colletotrichum</taxon>
        <taxon>Colletotrichum acutatum species complex</taxon>
    </lineage>
</organism>
<dbReference type="EMBL" id="CP019479">
    <property type="protein sequence ID" value="UQC88820.1"/>
    <property type="molecule type" value="Genomic_DNA"/>
</dbReference>
<dbReference type="AlphaFoldDB" id="A0A9Q8WN75"/>
<reference evidence="1" key="1">
    <citation type="journal article" date="2021" name="Mol. Plant Microbe Interact.">
        <title>Complete Genome Sequence of the Plant-Pathogenic Fungus Colletotrichum lupini.</title>
        <authorList>
            <person name="Baroncelli R."/>
            <person name="Pensec F."/>
            <person name="Da Lio D."/>
            <person name="Boufleur T."/>
            <person name="Vicente I."/>
            <person name="Sarrocco S."/>
            <person name="Picot A."/>
            <person name="Baraldi E."/>
            <person name="Sukno S."/>
            <person name="Thon M."/>
            <person name="Le Floch G."/>
        </authorList>
    </citation>
    <scope>NUCLEOTIDE SEQUENCE</scope>
    <source>
        <strain evidence="1">IMI 504893</strain>
    </source>
</reference>
<accession>A0A9Q8WN75</accession>
<evidence type="ECO:0000313" key="2">
    <source>
        <dbReference type="Proteomes" id="UP000830671"/>
    </source>
</evidence>
<keyword evidence="2" id="KW-1185">Reference proteome</keyword>
<sequence length="125" mass="13616">MFPQRNKESVFVPLFKRQVDVIVLLASFPCALSRPLTEAPSTSATCSCKWRNITPLRYLVLRRGHGREPEVPGATASCCNSNLPLTSSIFIAVPSIINIGIGHQSLSSHPILLLLPGHNQSRPSS</sequence>
<dbReference type="RefSeq" id="XP_049150421.1">
    <property type="nucleotide sequence ID" value="XM_049293275.1"/>
</dbReference>
<evidence type="ECO:0000313" key="1">
    <source>
        <dbReference type="EMBL" id="UQC88820.1"/>
    </source>
</evidence>
<proteinExistence type="predicted"/>
<name>A0A9Q8WN75_9PEZI</name>